<dbReference type="EMBL" id="JAZDWU010000010">
    <property type="protein sequence ID" value="KAK9989843.1"/>
    <property type="molecule type" value="Genomic_DNA"/>
</dbReference>
<gene>
    <name evidence="1" type="ORF">SO802_030082</name>
</gene>
<keyword evidence="2" id="KW-1185">Reference proteome</keyword>
<organism evidence="1 2">
    <name type="scientific">Lithocarpus litseifolius</name>
    <dbReference type="NCBI Taxonomy" id="425828"/>
    <lineage>
        <taxon>Eukaryota</taxon>
        <taxon>Viridiplantae</taxon>
        <taxon>Streptophyta</taxon>
        <taxon>Embryophyta</taxon>
        <taxon>Tracheophyta</taxon>
        <taxon>Spermatophyta</taxon>
        <taxon>Magnoliopsida</taxon>
        <taxon>eudicotyledons</taxon>
        <taxon>Gunneridae</taxon>
        <taxon>Pentapetalae</taxon>
        <taxon>rosids</taxon>
        <taxon>fabids</taxon>
        <taxon>Fagales</taxon>
        <taxon>Fagaceae</taxon>
        <taxon>Lithocarpus</taxon>
    </lineage>
</organism>
<evidence type="ECO:0000313" key="1">
    <source>
        <dbReference type="EMBL" id="KAK9989843.1"/>
    </source>
</evidence>
<evidence type="ECO:0000313" key="2">
    <source>
        <dbReference type="Proteomes" id="UP001459277"/>
    </source>
</evidence>
<dbReference type="Proteomes" id="UP001459277">
    <property type="component" value="Unassembled WGS sequence"/>
</dbReference>
<sequence>MDMTCNHVCFFKFLARTWTKYLNSFERNRVEVKFGGVSHILRCGVHAECICPLLQDLSTDTHPPTSIPAFPICSISNTVTPSPHLLNSCLKFSHLNSMETTYNDFDSPLESSLMMMDVI</sequence>
<accession>A0AAW2BVZ2</accession>
<protein>
    <submittedName>
        <fullName evidence="1">Uncharacterized protein</fullName>
    </submittedName>
</protein>
<reference evidence="1 2" key="1">
    <citation type="submission" date="2024-01" db="EMBL/GenBank/DDBJ databases">
        <title>A telomere-to-telomere, gap-free genome of sweet tea (Lithocarpus litseifolius).</title>
        <authorList>
            <person name="Zhou J."/>
        </authorList>
    </citation>
    <scope>NUCLEOTIDE SEQUENCE [LARGE SCALE GENOMIC DNA]</scope>
    <source>
        <strain evidence="1">Zhou-2022a</strain>
        <tissue evidence="1">Leaf</tissue>
    </source>
</reference>
<comment type="caution">
    <text evidence="1">The sequence shown here is derived from an EMBL/GenBank/DDBJ whole genome shotgun (WGS) entry which is preliminary data.</text>
</comment>
<dbReference type="AlphaFoldDB" id="A0AAW2BVZ2"/>
<name>A0AAW2BVZ2_9ROSI</name>
<proteinExistence type="predicted"/>